<dbReference type="PRINTS" id="PR01157">
    <property type="entry name" value="P2YPURNOCPTR"/>
</dbReference>
<dbReference type="Ensembl" id="ENSEEET00000026213.2">
    <property type="protein sequence ID" value="ENSEEEP00000025916.2"/>
    <property type="gene ID" value="ENSEEEG00000012554.2"/>
</dbReference>
<feature type="transmembrane region" description="Helical" evidence="9">
    <location>
        <begin position="85"/>
        <end position="102"/>
    </location>
</feature>
<keyword evidence="6 9" id="KW-0472">Membrane</keyword>
<feature type="domain" description="G-protein coupled receptors family 1 profile" evidence="10">
    <location>
        <begin position="23"/>
        <end position="106"/>
    </location>
</feature>
<dbReference type="PROSITE" id="PS50262">
    <property type="entry name" value="G_PROTEIN_RECEP_F1_2"/>
    <property type="match status" value="1"/>
</dbReference>
<dbReference type="SUPFAM" id="SSF81321">
    <property type="entry name" value="Family A G protein-coupled receptor-like"/>
    <property type="match status" value="1"/>
</dbReference>
<feature type="transmembrane region" description="Helical" evidence="9">
    <location>
        <begin position="109"/>
        <end position="133"/>
    </location>
</feature>
<keyword evidence="4 9" id="KW-1133">Transmembrane helix</keyword>
<evidence type="ECO:0000256" key="9">
    <source>
        <dbReference type="SAM" id="Phobius"/>
    </source>
</evidence>
<comment type="subcellular location">
    <subcellularLocation>
        <location evidence="1">Cell membrane</location>
        <topology evidence="1">Multi-pass membrane protein</topology>
    </subcellularLocation>
</comment>
<evidence type="ECO:0000256" key="5">
    <source>
        <dbReference type="ARBA" id="ARBA00023040"/>
    </source>
</evidence>
<dbReference type="PRINTS" id="PR00237">
    <property type="entry name" value="GPCRRHODOPSN"/>
</dbReference>
<dbReference type="Proteomes" id="UP000314983">
    <property type="component" value="Chromosome 25"/>
</dbReference>
<reference evidence="11" key="3">
    <citation type="submission" date="2020-05" db="EMBL/GenBank/DDBJ databases">
        <title>Electrophorus electricus (electric eel) genome, fEleEle1, primary haplotype.</title>
        <authorList>
            <person name="Myers G."/>
            <person name="Meyer A."/>
            <person name="Fedrigo O."/>
            <person name="Formenti G."/>
            <person name="Rhie A."/>
            <person name="Tracey A."/>
            <person name="Sims Y."/>
            <person name="Jarvis E.D."/>
        </authorList>
    </citation>
    <scope>NUCLEOTIDE SEQUENCE [LARGE SCALE GENOMIC DNA]</scope>
</reference>
<keyword evidence="8" id="KW-0807">Transducer</keyword>
<dbReference type="GO" id="GO:0005886">
    <property type="term" value="C:plasma membrane"/>
    <property type="evidence" value="ECO:0007669"/>
    <property type="project" value="UniProtKB-SubCell"/>
</dbReference>
<accession>A0A4W4FNL2</accession>
<evidence type="ECO:0000256" key="2">
    <source>
        <dbReference type="ARBA" id="ARBA00022475"/>
    </source>
</evidence>
<organism evidence="11 12">
    <name type="scientific">Electrophorus electricus</name>
    <name type="common">Electric eel</name>
    <name type="synonym">Gymnotus electricus</name>
    <dbReference type="NCBI Taxonomy" id="8005"/>
    <lineage>
        <taxon>Eukaryota</taxon>
        <taxon>Metazoa</taxon>
        <taxon>Chordata</taxon>
        <taxon>Craniata</taxon>
        <taxon>Vertebrata</taxon>
        <taxon>Euteleostomi</taxon>
        <taxon>Actinopterygii</taxon>
        <taxon>Neopterygii</taxon>
        <taxon>Teleostei</taxon>
        <taxon>Ostariophysi</taxon>
        <taxon>Gymnotiformes</taxon>
        <taxon>Gymnotoidei</taxon>
        <taxon>Gymnotidae</taxon>
        <taxon>Electrophorus</taxon>
    </lineage>
</organism>
<proteinExistence type="predicted"/>
<dbReference type="OMA" id="MFECNQY"/>
<dbReference type="AlphaFoldDB" id="A0A4W4FNL2"/>
<evidence type="ECO:0000259" key="10">
    <source>
        <dbReference type="PROSITE" id="PS50262"/>
    </source>
</evidence>
<dbReference type="InterPro" id="IPR000276">
    <property type="entry name" value="GPCR_Rhodpsn"/>
</dbReference>
<evidence type="ECO:0000256" key="3">
    <source>
        <dbReference type="ARBA" id="ARBA00022692"/>
    </source>
</evidence>
<reference evidence="11" key="4">
    <citation type="submission" date="2025-08" db="UniProtKB">
        <authorList>
            <consortium name="Ensembl"/>
        </authorList>
    </citation>
    <scope>IDENTIFICATION</scope>
</reference>
<keyword evidence="2" id="KW-1003">Cell membrane</keyword>
<dbReference type="PANTHER" id="PTHR24231">
    <property type="entry name" value="PURINOCEPTOR-RELATED G-PROTEIN COUPLED RECEPTOR"/>
    <property type="match status" value="1"/>
</dbReference>
<dbReference type="GO" id="GO:0004930">
    <property type="term" value="F:G protein-coupled receptor activity"/>
    <property type="evidence" value="ECO:0007669"/>
    <property type="project" value="UniProtKB-KW"/>
</dbReference>
<name>A0A4W4FNL2_ELEEL</name>
<keyword evidence="7" id="KW-0675">Receptor</keyword>
<keyword evidence="5" id="KW-0297">G-protein coupled receptor</keyword>
<dbReference type="GeneTree" id="ENSGT01030000234621"/>
<dbReference type="STRING" id="8005.ENSEEEP00000025916"/>
<evidence type="ECO:0000256" key="8">
    <source>
        <dbReference type="ARBA" id="ARBA00023224"/>
    </source>
</evidence>
<feature type="transmembrane region" description="Helical" evidence="9">
    <location>
        <begin position="12"/>
        <end position="33"/>
    </location>
</feature>
<evidence type="ECO:0000313" key="11">
    <source>
        <dbReference type="Ensembl" id="ENSEEEP00000025916.2"/>
    </source>
</evidence>
<reference evidence="12" key="2">
    <citation type="journal article" date="2017" name="Sci. Adv.">
        <title>A tail of two voltages: Proteomic comparison of the three electric organs of the electric eel.</title>
        <authorList>
            <person name="Traeger L.L."/>
            <person name="Sabat G."/>
            <person name="Barrett-Wilt G.A."/>
            <person name="Wells G.B."/>
            <person name="Sussman M.R."/>
        </authorList>
    </citation>
    <scope>NUCLEOTIDE SEQUENCE [LARGE SCALE GENOMIC DNA]</scope>
</reference>
<evidence type="ECO:0000256" key="7">
    <source>
        <dbReference type="ARBA" id="ARBA00023170"/>
    </source>
</evidence>
<keyword evidence="3 9" id="KW-0812">Transmembrane</keyword>
<reference evidence="11" key="5">
    <citation type="submission" date="2025-09" db="UniProtKB">
        <authorList>
            <consortium name="Ensembl"/>
        </authorList>
    </citation>
    <scope>IDENTIFICATION</scope>
</reference>
<keyword evidence="12" id="KW-1185">Reference proteome</keyword>
<dbReference type="Gene3D" id="1.20.1070.10">
    <property type="entry name" value="Rhodopsin 7-helix transmembrane proteins"/>
    <property type="match status" value="1"/>
</dbReference>
<evidence type="ECO:0000256" key="1">
    <source>
        <dbReference type="ARBA" id="ARBA00004651"/>
    </source>
</evidence>
<feature type="transmembrane region" description="Helical" evidence="9">
    <location>
        <begin position="45"/>
        <end position="65"/>
    </location>
</feature>
<dbReference type="Pfam" id="PF00001">
    <property type="entry name" value="7tm_1"/>
    <property type="match status" value="1"/>
</dbReference>
<sequence length="173" mass="19729">MLLLKHLYLPAMYGIISVVGLMGNLTAITVYVVKLRPWKSGSVVMVNLTMADLLYALSLPFLVHFYSTGDWTLCEFMCRFLHSCFHFNMYSSVLFLACFSVFRHEAYWGIWACMAVWVVSLAEITPMLGMITTQMEGTSTMCLDFASNDPEQVWWYSWPLTALGFLLPMVVVC</sequence>
<reference evidence="12" key="1">
    <citation type="journal article" date="2014" name="Science">
        <title>Nonhuman genetics. Genomic basis for the convergent evolution of electric organs.</title>
        <authorList>
            <person name="Gallant J.R."/>
            <person name="Traeger L.L."/>
            <person name="Volkening J.D."/>
            <person name="Moffett H."/>
            <person name="Chen P.H."/>
            <person name="Novina C.D."/>
            <person name="Phillips G.N.Jr."/>
            <person name="Anand R."/>
            <person name="Wells G.B."/>
            <person name="Pinch M."/>
            <person name="Guth R."/>
            <person name="Unguez G.A."/>
            <person name="Albert J.S."/>
            <person name="Zakon H.H."/>
            <person name="Samanta M.P."/>
            <person name="Sussman M.R."/>
        </authorList>
    </citation>
    <scope>NUCLEOTIDE SEQUENCE [LARGE SCALE GENOMIC DNA]</scope>
</reference>
<feature type="transmembrane region" description="Helical" evidence="9">
    <location>
        <begin position="153"/>
        <end position="172"/>
    </location>
</feature>
<evidence type="ECO:0000256" key="4">
    <source>
        <dbReference type="ARBA" id="ARBA00022989"/>
    </source>
</evidence>
<evidence type="ECO:0000256" key="6">
    <source>
        <dbReference type="ARBA" id="ARBA00023136"/>
    </source>
</evidence>
<dbReference type="PANTHER" id="PTHR24231:SF15">
    <property type="entry name" value="2-OXOGLUTARATE RECEPTOR 1"/>
    <property type="match status" value="1"/>
</dbReference>
<protein>
    <submittedName>
        <fullName evidence="11">Oxoglutarate (alpha-ketoglutarate) receptor 1b</fullName>
    </submittedName>
</protein>
<evidence type="ECO:0000313" key="12">
    <source>
        <dbReference type="Proteomes" id="UP000314983"/>
    </source>
</evidence>
<dbReference type="InterPro" id="IPR017452">
    <property type="entry name" value="GPCR_Rhodpsn_7TM"/>
</dbReference>